<name>A0A0C3EAP7_9AGAM</name>
<dbReference type="Proteomes" id="UP000053989">
    <property type="component" value="Unassembled WGS sequence"/>
</dbReference>
<evidence type="ECO:0000313" key="1">
    <source>
        <dbReference type="EMBL" id="KIM69800.1"/>
    </source>
</evidence>
<dbReference type="AlphaFoldDB" id="A0A0C3EAP7"/>
<evidence type="ECO:0000313" key="2">
    <source>
        <dbReference type="Proteomes" id="UP000053989"/>
    </source>
</evidence>
<dbReference type="EMBL" id="KN822006">
    <property type="protein sequence ID" value="KIM69800.1"/>
    <property type="molecule type" value="Genomic_DNA"/>
</dbReference>
<reference evidence="1 2" key="1">
    <citation type="submission" date="2014-04" db="EMBL/GenBank/DDBJ databases">
        <authorList>
            <consortium name="DOE Joint Genome Institute"/>
            <person name="Kuo A."/>
            <person name="Kohler A."/>
            <person name="Nagy L.G."/>
            <person name="Floudas D."/>
            <person name="Copeland A."/>
            <person name="Barry K.W."/>
            <person name="Cichocki N."/>
            <person name="Veneault-Fourrey C."/>
            <person name="LaButti K."/>
            <person name="Lindquist E.A."/>
            <person name="Lipzen A."/>
            <person name="Lundell T."/>
            <person name="Morin E."/>
            <person name="Murat C."/>
            <person name="Sun H."/>
            <person name="Tunlid A."/>
            <person name="Henrissat B."/>
            <person name="Grigoriev I.V."/>
            <person name="Hibbett D.S."/>
            <person name="Martin F."/>
            <person name="Nordberg H.P."/>
            <person name="Cantor M.N."/>
            <person name="Hua S.X."/>
        </authorList>
    </citation>
    <scope>NUCLEOTIDE SEQUENCE [LARGE SCALE GENOMIC DNA]</scope>
    <source>
        <strain evidence="1 2">Foug A</strain>
    </source>
</reference>
<reference evidence="2" key="2">
    <citation type="submission" date="2015-01" db="EMBL/GenBank/DDBJ databases">
        <title>Evolutionary Origins and Diversification of the Mycorrhizal Mutualists.</title>
        <authorList>
            <consortium name="DOE Joint Genome Institute"/>
            <consortium name="Mycorrhizal Genomics Consortium"/>
            <person name="Kohler A."/>
            <person name="Kuo A."/>
            <person name="Nagy L.G."/>
            <person name="Floudas D."/>
            <person name="Copeland A."/>
            <person name="Barry K.W."/>
            <person name="Cichocki N."/>
            <person name="Veneault-Fourrey C."/>
            <person name="LaButti K."/>
            <person name="Lindquist E.A."/>
            <person name="Lipzen A."/>
            <person name="Lundell T."/>
            <person name="Morin E."/>
            <person name="Murat C."/>
            <person name="Riley R."/>
            <person name="Ohm R."/>
            <person name="Sun H."/>
            <person name="Tunlid A."/>
            <person name="Henrissat B."/>
            <person name="Grigoriev I.V."/>
            <person name="Hibbett D.S."/>
            <person name="Martin F."/>
        </authorList>
    </citation>
    <scope>NUCLEOTIDE SEQUENCE [LARGE SCALE GENOMIC DNA]</scope>
    <source>
        <strain evidence="2">Foug A</strain>
    </source>
</reference>
<keyword evidence="2" id="KW-1185">Reference proteome</keyword>
<protein>
    <submittedName>
        <fullName evidence="1">Uncharacterized protein</fullName>
    </submittedName>
</protein>
<proteinExistence type="predicted"/>
<dbReference type="InParanoid" id="A0A0C3EAP7"/>
<sequence>MPSNWFQDHWSRTTGISGFVHMYKSLDRRCDRWLAMGLYSSIDDITHGFFEAVSVRETR</sequence>
<gene>
    <name evidence="1" type="ORF">SCLCIDRAFT_1208340</name>
</gene>
<dbReference type="HOGENOM" id="CLU_2962208_0_0_1"/>
<accession>A0A0C3EAP7</accession>
<organism evidence="1 2">
    <name type="scientific">Scleroderma citrinum Foug A</name>
    <dbReference type="NCBI Taxonomy" id="1036808"/>
    <lineage>
        <taxon>Eukaryota</taxon>
        <taxon>Fungi</taxon>
        <taxon>Dikarya</taxon>
        <taxon>Basidiomycota</taxon>
        <taxon>Agaricomycotina</taxon>
        <taxon>Agaricomycetes</taxon>
        <taxon>Agaricomycetidae</taxon>
        <taxon>Boletales</taxon>
        <taxon>Sclerodermatineae</taxon>
        <taxon>Sclerodermataceae</taxon>
        <taxon>Scleroderma</taxon>
    </lineage>
</organism>